<accession>A0ABR4B1C2</accession>
<dbReference type="EMBL" id="JBHFEH010000034">
    <property type="protein sequence ID" value="KAL2051535.1"/>
    <property type="molecule type" value="Genomic_DNA"/>
</dbReference>
<protein>
    <submittedName>
        <fullName evidence="1">Uncharacterized protein</fullName>
    </submittedName>
</protein>
<gene>
    <name evidence="1" type="ORF">ABVK25_008197</name>
</gene>
<comment type="caution">
    <text evidence="1">The sequence shown here is derived from an EMBL/GenBank/DDBJ whole genome shotgun (WGS) entry which is preliminary data.</text>
</comment>
<evidence type="ECO:0000313" key="1">
    <source>
        <dbReference type="EMBL" id="KAL2051535.1"/>
    </source>
</evidence>
<name>A0ABR4B1C2_9LECA</name>
<sequence>MLIASVYHRHRHRHRGPGDPPEWSLAKAAALFAQLRAGSIRYQVCEGLSVKRLPTRGLLLDGQLTHTFNELFALSLELLEMVSNFLSTRRLFYCPLIHSRCKLCVVSMPSYCPHKPSLQSKETTHRLSALPLELFESVISFLLASERTWNLCLPIVPTKPT</sequence>
<reference evidence="1 2" key="1">
    <citation type="submission" date="2024-09" db="EMBL/GenBank/DDBJ databases">
        <title>Rethinking Asexuality: The Enigmatic Case of Functional Sexual Genes in Lepraria (Stereocaulaceae).</title>
        <authorList>
            <person name="Doellman M."/>
            <person name="Sun Y."/>
            <person name="Barcenas-Pena A."/>
            <person name="Lumbsch H.T."/>
            <person name="Grewe F."/>
        </authorList>
    </citation>
    <scope>NUCLEOTIDE SEQUENCE [LARGE SCALE GENOMIC DNA]</scope>
    <source>
        <strain evidence="1 2">Grewe 0041</strain>
    </source>
</reference>
<proteinExistence type="predicted"/>
<evidence type="ECO:0000313" key="2">
    <source>
        <dbReference type="Proteomes" id="UP001590951"/>
    </source>
</evidence>
<keyword evidence="2" id="KW-1185">Reference proteome</keyword>
<dbReference type="Proteomes" id="UP001590951">
    <property type="component" value="Unassembled WGS sequence"/>
</dbReference>
<organism evidence="1 2">
    <name type="scientific">Lepraria finkii</name>
    <dbReference type="NCBI Taxonomy" id="1340010"/>
    <lineage>
        <taxon>Eukaryota</taxon>
        <taxon>Fungi</taxon>
        <taxon>Dikarya</taxon>
        <taxon>Ascomycota</taxon>
        <taxon>Pezizomycotina</taxon>
        <taxon>Lecanoromycetes</taxon>
        <taxon>OSLEUM clade</taxon>
        <taxon>Lecanoromycetidae</taxon>
        <taxon>Lecanorales</taxon>
        <taxon>Lecanorineae</taxon>
        <taxon>Stereocaulaceae</taxon>
        <taxon>Lepraria</taxon>
    </lineage>
</organism>